<accession>A0A4C1UAU6</accession>
<comment type="caution">
    <text evidence="1">The sequence shown here is derived from an EMBL/GenBank/DDBJ whole genome shotgun (WGS) entry which is preliminary data.</text>
</comment>
<organism evidence="1 2">
    <name type="scientific">Eumeta variegata</name>
    <name type="common">Bagworm moth</name>
    <name type="synonym">Eumeta japonica</name>
    <dbReference type="NCBI Taxonomy" id="151549"/>
    <lineage>
        <taxon>Eukaryota</taxon>
        <taxon>Metazoa</taxon>
        <taxon>Ecdysozoa</taxon>
        <taxon>Arthropoda</taxon>
        <taxon>Hexapoda</taxon>
        <taxon>Insecta</taxon>
        <taxon>Pterygota</taxon>
        <taxon>Neoptera</taxon>
        <taxon>Endopterygota</taxon>
        <taxon>Lepidoptera</taxon>
        <taxon>Glossata</taxon>
        <taxon>Ditrysia</taxon>
        <taxon>Tineoidea</taxon>
        <taxon>Psychidae</taxon>
        <taxon>Oiketicinae</taxon>
        <taxon>Eumeta</taxon>
    </lineage>
</organism>
<name>A0A4C1UAU6_EUMVA</name>
<dbReference type="AlphaFoldDB" id="A0A4C1UAU6"/>
<sequence length="120" mass="12727">MLVHALSSIPWGILRTVIQPHSCPLFPSSFPSPELSFDAWHPTTVNFKRNFVPSTIWLENDLDVYEGCDVAGSVSAGGAARPAVAGAGAQRPVIACSLAACPVEIELTRTRPVQAALMAV</sequence>
<gene>
    <name evidence="1" type="ORF">EVAR_15700_1</name>
</gene>
<dbReference type="EMBL" id="BGZK01000146">
    <property type="protein sequence ID" value="GBP23026.1"/>
    <property type="molecule type" value="Genomic_DNA"/>
</dbReference>
<evidence type="ECO:0000313" key="2">
    <source>
        <dbReference type="Proteomes" id="UP000299102"/>
    </source>
</evidence>
<protein>
    <submittedName>
        <fullName evidence="1">Uncharacterized protein</fullName>
    </submittedName>
</protein>
<proteinExistence type="predicted"/>
<evidence type="ECO:0000313" key="1">
    <source>
        <dbReference type="EMBL" id="GBP23026.1"/>
    </source>
</evidence>
<reference evidence="1 2" key="1">
    <citation type="journal article" date="2019" name="Commun. Biol.">
        <title>The bagworm genome reveals a unique fibroin gene that provides high tensile strength.</title>
        <authorList>
            <person name="Kono N."/>
            <person name="Nakamura H."/>
            <person name="Ohtoshi R."/>
            <person name="Tomita M."/>
            <person name="Numata K."/>
            <person name="Arakawa K."/>
        </authorList>
    </citation>
    <scope>NUCLEOTIDE SEQUENCE [LARGE SCALE GENOMIC DNA]</scope>
</reference>
<dbReference type="Proteomes" id="UP000299102">
    <property type="component" value="Unassembled WGS sequence"/>
</dbReference>
<keyword evidence="2" id="KW-1185">Reference proteome</keyword>